<dbReference type="PANTHER" id="PTHR43514">
    <property type="entry name" value="ABC TRANSPORTER I FAMILY MEMBER 10"/>
    <property type="match status" value="1"/>
</dbReference>
<keyword evidence="6 12" id="KW-0067">ATP-binding</keyword>
<feature type="domain" description="ABC transporter" evidence="10">
    <location>
        <begin position="5"/>
        <end position="232"/>
    </location>
</feature>
<evidence type="ECO:0000256" key="6">
    <source>
        <dbReference type="ARBA" id="ARBA00022840"/>
    </source>
</evidence>
<dbReference type="InterPro" id="IPR003593">
    <property type="entry name" value="AAA+_ATPase"/>
</dbReference>
<evidence type="ECO:0000256" key="5">
    <source>
        <dbReference type="ARBA" id="ARBA00022741"/>
    </source>
</evidence>
<evidence type="ECO:0000256" key="8">
    <source>
        <dbReference type="ARBA" id="ARBA00023136"/>
    </source>
</evidence>
<dbReference type="RefSeq" id="WP_106208218.1">
    <property type="nucleotide sequence ID" value="NZ_PVTD01000017.1"/>
</dbReference>
<dbReference type="InterPro" id="IPR005116">
    <property type="entry name" value="Transp-assoc_OB_typ1"/>
</dbReference>
<name>A0A2T0RFA9_9RHOB</name>
<organism evidence="12 13">
    <name type="scientific">Aliiruegeria haliotis</name>
    <dbReference type="NCBI Taxonomy" id="1280846"/>
    <lineage>
        <taxon>Bacteria</taxon>
        <taxon>Pseudomonadati</taxon>
        <taxon>Pseudomonadota</taxon>
        <taxon>Alphaproteobacteria</taxon>
        <taxon>Rhodobacterales</taxon>
        <taxon>Roseobacteraceae</taxon>
        <taxon>Aliiruegeria</taxon>
    </lineage>
</organism>
<proteinExistence type="predicted"/>
<keyword evidence="2" id="KW-1003">Cell membrane</keyword>
<dbReference type="Gene3D" id="3.40.50.300">
    <property type="entry name" value="P-loop containing nucleotide triphosphate hydrolases"/>
    <property type="match status" value="1"/>
</dbReference>
<evidence type="ECO:0000256" key="9">
    <source>
        <dbReference type="PROSITE-ProRule" id="PRU01213"/>
    </source>
</evidence>
<dbReference type="PANTHER" id="PTHR43514:SF4">
    <property type="entry name" value="ABC TRANSPORTER I FAMILY MEMBER 10"/>
    <property type="match status" value="1"/>
</dbReference>
<dbReference type="SUPFAM" id="SSF50331">
    <property type="entry name" value="MOP-like"/>
    <property type="match status" value="1"/>
</dbReference>
<evidence type="ECO:0000313" key="13">
    <source>
        <dbReference type="Proteomes" id="UP000239480"/>
    </source>
</evidence>
<feature type="domain" description="Mop" evidence="11">
    <location>
        <begin position="291"/>
        <end position="357"/>
    </location>
</feature>
<evidence type="ECO:0000256" key="2">
    <source>
        <dbReference type="ARBA" id="ARBA00022475"/>
    </source>
</evidence>
<evidence type="ECO:0000256" key="4">
    <source>
        <dbReference type="ARBA" id="ARBA00022519"/>
    </source>
</evidence>
<evidence type="ECO:0000313" key="12">
    <source>
        <dbReference type="EMBL" id="PRY19858.1"/>
    </source>
</evidence>
<gene>
    <name evidence="12" type="ORF">CLV78_11722</name>
</gene>
<dbReference type="AlphaFoldDB" id="A0A2T0RFA9"/>
<dbReference type="GO" id="GO:0005524">
    <property type="term" value="F:ATP binding"/>
    <property type="evidence" value="ECO:0007669"/>
    <property type="project" value="UniProtKB-KW"/>
</dbReference>
<keyword evidence="5" id="KW-0547">Nucleotide-binding</keyword>
<dbReference type="NCBIfam" id="TIGR02142">
    <property type="entry name" value="modC_ABC"/>
    <property type="match status" value="1"/>
</dbReference>
<dbReference type="GO" id="GO:0015098">
    <property type="term" value="F:molybdate ion transmembrane transporter activity"/>
    <property type="evidence" value="ECO:0007669"/>
    <property type="project" value="InterPro"/>
</dbReference>
<dbReference type="GO" id="GO:0016887">
    <property type="term" value="F:ATP hydrolysis activity"/>
    <property type="evidence" value="ECO:0007669"/>
    <property type="project" value="InterPro"/>
</dbReference>
<dbReference type="Proteomes" id="UP000239480">
    <property type="component" value="Unassembled WGS sequence"/>
</dbReference>
<sequence length="361" mass="38731">MTLSIRLRHAQSEFELDVDFTTPPGVTALFGHSGAGKTTIVQAVAGLLKPDSGRISIDDALLEDSDRGFWTPPRNRRVGYVFQDGRLFPHMTVLKNLRYGANLAGVRDPAEEDRVVDLLGLSDYLHRYPGTLSGGEKQRVAIGRALLSRPRLLLLDEPLAALDPARREEILPHLERLRDNSGLPILYVSHAPSEVARLATTVVLLERGKVLKLGPASEILSDPQMVPAIGPREAGAILAATVIRHHDDGLSELQTSAGTLLLPAVSAAPGRSLRVRIAAHDVILSREAPKGLSALNILPARVCALRLGDGPGAIVQVETGTDRLLARITRRSVVALGLEPGADCYAIIKSVAVAREDIGRG</sequence>
<keyword evidence="7" id="KW-1278">Translocase</keyword>
<keyword evidence="4" id="KW-0997">Cell inner membrane</keyword>
<evidence type="ECO:0000259" key="11">
    <source>
        <dbReference type="PROSITE" id="PS51866"/>
    </source>
</evidence>
<dbReference type="InterPro" id="IPR050334">
    <property type="entry name" value="Molybdenum_import_ModC"/>
</dbReference>
<dbReference type="Gene3D" id="2.40.50.100">
    <property type="match status" value="1"/>
</dbReference>
<dbReference type="GO" id="GO:0140359">
    <property type="term" value="F:ABC-type transporter activity"/>
    <property type="evidence" value="ECO:0007669"/>
    <property type="project" value="InterPro"/>
</dbReference>
<dbReference type="OrthoDB" id="9802264at2"/>
<comment type="caution">
    <text evidence="12">The sequence shown here is derived from an EMBL/GenBank/DDBJ whole genome shotgun (WGS) entry which is preliminary data.</text>
</comment>
<dbReference type="Pfam" id="PF03459">
    <property type="entry name" value="TOBE"/>
    <property type="match status" value="1"/>
</dbReference>
<dbReference type="InterPro" id="IPR004606">
    <property type="entry name" value="Mop_domain"/>
</dbReference>
<dbReference type="SUPFAM" id="SSF52540">
    <property type="entry name" value="P-loop containing nucleoside triphosphate hydrolases"/>
    <property type="match status" value="1"/>
</dbReference>
<dbReference type="PROSITE" id="PS00211">
    <property type="entry name" value="ABC_TRANSPORTER_1"/>
    <property type="match status" value="1"/>
</dbReference>
<dbReference type="InterPro" id="IPR008995">
    <property type="entry name" value="Mo/tungstate-bd_C_term_dom"/>
</dbReference>
<evidence type="ECO:0000259" key="10">
    <source>
        <dbReference type="PROSITE" id="PS50893"/>
    </source>
</evidence>
<evidence type="ECO:0000256" key="7">
    <source>
        <dbReference type="ARBA" id="ARBA00022967"/>
    </source>
</evidence>
<dbReference type="InterPro" id="IPR017871">
    <property type="entry name" value="ABC_transporter-like_CS"/>
</dbReference>
<keyword evidence="3 9" id="KW-0500">Molybdenum</keyword>
<dbReference type="SMART" id="SM00382">
    <property type="entry name" value="AAA"/>
    <property type="match status" value="1"/>
</dbReference>
<dbReference type="InterPro" id="IPR027417">
    <property type="entry name" value="P-loop_NTPase"/>
</dbReference>
<evidence type="ECO:0000256" key="1">
    <source>
        <dbReference type="ARBA" id="ARBA00022448"/>
    </source>
</evidence>
<reference evidence="12 13" key="1">
    <citation type="submission" date="2018-03" db="EMBL/GenBank/DDBJ databases">
        <title>Genomic Encyclopedia of Archaeal and Bacterial Type Strains, Phase II (KMG-II): from individual species to whole genera.</title>
        <authorList>
            <person name="Goeker M."/>
        </authorList>
    </citation>
    <scope>NUCLEOTIDE SEQUENCE [LARGE SCALE GENOMIC DNA]</scope>
    <source>
        <strain evidence="12 13">DSM 29328</strain>
    </source>
</reference>
<keyword evidence="13" id="KW-1185">Reference proteome</keyword>
<dbReference type="EMBL" id="PVTD01000017">
    <property type="protein sequence ID" value="PRY19858.1"/>
    <property type="molecule type" value="Genomic_DNA"/>
</dbReference>
<dbReference type="InterPro" id="IPR011868">
    <property type="entry name" value="ModC_ABC_ATP-bd"/>
</dbReference>
<dbReference type="Pfam" id="PF00005">
    <property type="entry name" value="ABC_tran"/>
    <property type="match status" value="1"/>
</dbReference>
<dbReference type="InterPro" id="IPR003439">
    <property type="entry name" value="ABC_transporter-like_ATP-bd"/>
</dbReference>
<dbReference type="PROSITE" id="PS51866">
    <property type="entry name" value="MOP"/>
    <property type="match status" value="1"/>
</dbReference>
<keyword evidence="8" id="KW-0472">Membrane</keyword>
<protein>
    <submittedName>
        <fullName evidence="12">Molybdate transport system ATP-binding protein</fullName>
    </submittedName>
</protein>
<keyword evidence="1" id="KW-0813">Transport</keyword>
<evidence type="ECO:0000256" key="3">
    <source>
        <dbReference type="ARBA" id="ARBA00022505"/>
    </source>
</evidence>
<dbReference type="GO" id="GO:0016020">
    <property type="term" value="C:membrane"/>
    <property type="evidence" value="ECO:0007669"/>
    <property type="project" value="InterPro"/>
</dbReference>
<accession>A0A2T0RFA9</accession>
<dbReference type="PROSITE" id="PS50893">
    <property type="entry name" value="ABC_TRANSPORTER_2"/>
    <property type="match status" value="1"/>
</dbReference>